<evidence type="ECO:0008006" key="2">
    <source>
        <dbReference type="Google" id="ProtNLM"/>
    </source>
</evidence>
<organism evidence="1">
    <name type="scientific">uncultured Caudovirales phage</name>
    <dbReference type="NCBI Taxonomy" id="2100421"/>
    <lineage>
        <taxon>Viruses</taxon>
        <taxon>Duplodnaviria</taxon>
        <taxon>Heunggongvirae</taxon>
        <taxon>Uroviricota</taxon>
        <taxon>Caudoviricetes</taxon>
        <taxon>Peduoviridae</taxon>
        <taxon>Maltschvirus</taxon>
        <taxon>Maltschvirus maltsch</taxon>
    </lineage>
</organism>
<proteinExistence type="predicted"/>
<gene>
    <name evidence="1" type="ORF">UFOVP1356_24</name>
</gene>
<sequence length="725" mass="68967">MTVSTTSNRITYTGNGSTTVFAFPYKFIATADIVVYVAGVLVSTGYTVGTPGDSGANITFAVAPATSAAIVILSNPAQLQSTSLPSTGPFPAKAVETALDKATLLIQRASDLISRSLRLSDADAGTSTLTLPALSALKGTVLAFDETTGNPAAGPSIASVGTVSANVANINTVAGSIANVNTTAGSIANVNSVGSNIANVNAVAGNATNINAVNANKTNIDTVAGISGNVTTVAGISANVTTVAGANTAIGTVATNVASVNTAATNIAAIIAAPGSATAAAASAAAAAASAASGMYSAVQDKSANYSVVAGDAGDLIRVTTTGGAVTITLPAISTQTDGFKVAIVKWTGDTNAVTVARSGLDTINGATSYGLSSQYNSATFVADFETAQWFAVASGIGTTNVAVDVFSGTGSQTAFTLSGDPGTRNNTLVEVGGVYQQKASYTLSGTTLTFSAAPPSGSSNIEIVWTQPLGIGVPGDGTVTPAKVSSGLFGINITGNAATVTTNANLTGDVTSVGNATTLANTAVTAGSYTTANVTVDSKGRITAATNGSAGIPGVLGQVFTASGTFTIPTGVTAVKVTVIGAGGGGFGFSGCCSYPGGAGGASSVSSGTQAISTVSATGGGGGGVTSVVGGLGSGGALNSVGGGTIQAIGGASLLSAARVSGAGLLGAGGWGSGSTGGGGGGAAIQFLTGLTPGGTLTVTRGAGGGGGAAGGQAGGNGAIVFEW</sequence>
<dbReference type="EMBL" id="LR797294">
    <property type="protein sequence ID" value="CAB4200110.1"/>
    <property type="molecule type" value="Genomic_DNA"/>
</dbReference>
<accession>A0A6J5RZT1</accession>
<protein>
    <recommendedName>
        <fullName evidence="2">Tail fiber protein</fullName>
    </recommendedName>
</protein>
<reference evidence="1" key="1">
    <citation type="submission" date="2020-05" db="EMBL/GenBank/DDBJ databases">
        <authorList>
            <person name="Chiriac C."/>
            <person name="Salcher M."/>
            <person name="Ghai R."/>
            <person name="Kavagutti S V."/>
        </authorList>
    </citation>
    <scope>NUCLEOTIDE SEQUENCE</scope>
</reference>
<evidence type="ECO:0000313" key="1">
    <source>
        <dbReference type="EMBL" id="CAB4200110.1"/>
    </source>
</evidence>
<name>A0A6J5RZT1_9CAUD</name>